<dbReference type="AlphaFoldDB" id="A0A6G0W0G3"/>
<evidence type="ECO:0000313" key="2">
    <source>
        <dbReference type="EMBL" id="KAF0716973.1"/>
    </source>
</evidence>
<keyword evidence="3" id="KW-1185">Reference proteome</keyword>
<comment type="caution">
    <text evidence="2">The sequence shown here is derived from an EMBL/GenBank/DDBJ whole genome shotgun (WGS) entry which is preliminary data.</text>
</comment>
<sequence>MLTIDVKNAFNSAPWGRILESTSKKSIPPCLCRIIDSYFTDRQLSYRTGETGKNMSLTSGVPQGSVLGPTMWNLLYDELLRETMPAGVDVLAFADDLALVATAKEMPTIK</sequence>
<keyword evidence="2" id="KW-0695">RNA-directed DNA polymerase</keyword>
<dbReference type="Proteomes" id="UP000478052">
    <property type="component" value="Unassembled WGS sequence"/>
</dbReference>
<protein>
    <submittedName>
        <fullName evidence="2">Reverse transcriptase domain-containing protein</fullName>
    </submittedName>
</protein>
<feature type="non-terminal residue" evidence="2">
    <location>
        <position position="110"/>
    </location>
</feature>
<dbReference type="GO" id="GO:0003964">
    <property type="term" value="F:RNA-directed DNA polymerase activity"/>
    <property type="evidence" value="ECO:0007669"/>
    <property type="project" value="UniProtKB-KW"/>
</dbReference>
<feature type="domain" description="Reverse transcriptase" evidence="1">
    <location>
        <begin position="1"/>
        <end position="110"/>
    </location>
</feature>
<dbReference type="Pfam" id="PF00078">
    <property type="entry name" value="RVT_1"/>
    <property type="match status" value="1"/>
</dbReference>
<reference evidence="2 3" key="1">
    <citation type="submission" date="2019-08" db="EMBL/GenBank/DDBJ databases">
        <title>Whole genome of Aphis craccivora.</title>
        <authorList>
            <person name="Voronova N.V."/>
            <person name="Shulinski R.S."/>
            <person name="Bandarenka Y.V."/>
            <person name="Zhorov D.G."/>
            <person name="Warner D."/>
        </authorList>
    </citation>
    <scope>NUCLEOTIDE SEQUENCE [LARGE SCALE GENOMIC DNA]</scope>
    <source>
        <strain evidence="2">180601</strain>
        <tissue evidence="2">Whole Body</tissue>
    </source>
</reference>
<evidence type="ECO:0000259" key="1">
    <source>
        <dbReference type="PROSITE" id="PS50878"/>
    </source>
</evidence>
<dbReference type="OrthoDB" id="6627000at2759"/>
<dbReference type="PANTHER" id="PTHR19446">
    <property type="entry name" value="REVERSE TRANSCRIPTASES"/>
    <property type="match status" value="1"/>
</dbReference>
<dbReference type="InterPro" id="IPR000477">
    <property type="entry name" value="RT_dom"/>
</dbReference>
<keyword evidence="2" id="KW-0808">Transferase</keyword>
<name>A0A6G0W0G3_APHCR</name>
<dbReference type="EMBL" id="VUJU01009900">
    <property type="protein sequence ID" value="KAF0716973.1"/>
    <property type="molecule type" value="Genomic_DNA"/>
</dbReference>
<organism evidence="2 3">
    <name type="scientific">Aphis craccivora</name>
    <name type="common">Cowpea aphid</name>
    <dbReference type="NCBI Taxonomy" id="307492"/>
    <lineage>
        <taxon>Eukaryota</taxon>
        <taxon>Metazoa</taxon>
        <taxon>Ecdysozoa</taxon>
        <taxon>Arthropoda</taxon>
        <taxon>Hexapoda</taxon>
        <taxon>Insecta</taxon>
        <taxon>Pterygota</taxon>
        <taxon>Neoptera</taxon>
        <taxon>Paraneoptera</taxon>
        <taxon>Hemiptera</taxon>
        <taxon>Sternorrhyncha</taxon>
        <taxon>Aphidomorpha</taxon>
        <taxon>Aphidoidea</taxon>
        <taxon>Aphididae</taxon>
        <taxon>Aphidini</taxon>
        <taxon>Aphis</taxon>
        <taxon>Aphis</taxon>
    </lineage>
</organism>
<evidence type="ECO:0000313" key="3">
    <source>
        <dbReference type="Proteomes" id="UP000478052"/>
    </source>
</evidence>
<proteinExistence type="predicted"/>
<dbReference type="PROSITE" id="PS50878">
    <property type="entry name" value="RT_POL"/>
    <property type="match status" value="1"/>
</dbReference>
<gene>
    <name evidence="2" type="ORF">FWK35_00023332</name>
</gene>
<keyword evidence="2" id="KW-0548">Nucleotidyltransferase</keyword>
<accession>A0A6G0W0G3</accession>